<reference evidence="2 3" key="1">
    <citation type="submission" date="2023-02" db="EMBL/GenBank/DDBJ databases">
        <title>LHISI_Scaffold_Assembly.</title>
        <authorList>
            <person name="Stuart O.P."/>
            <person name="Cleave R."/>
            <person name="Magrath M.J.L."/>
            <person name="Mikheyev A.S."/>
        </authorList>
    </citation>
    <scope>NUCLEOTIDE SEQUENCE [LARGE SCALE GENOMIC DNA]</scope>
    <source>
        <strain evidence="2">Daus_M_001</strain>
        <tissue evidence="2">Leg muscle</tissue>
    </source>
</reference>
<evidence type="ECO:0000256" key="1">
    <source>
        <dbReference type="SAM" id="MobiDB-lite"/>
    </source>
</evidence>
<sequence length="334" mass="36937">MERRSAAHPGTCRARHGAGLKRARQGARGRAPSVFRCRSFQNLPCRCAGAIDMRVGSALIPPPPETRAFNGQNSSRTFPPKANRVRFPGGAAPRFSHAVIVPSDAAGRRVFSGISHPSLPPFHSGAAPYSLDFTLIGSPDLDVRSHPNLFTYSFTRCITRFLNQSSYCLPRRCLVIRVFPSSHTERHPRMERRWNTRAVETGIPRENRPTSGIAQHRFPHAKIPGVNPPEIEPGSPWWEASALATAPPLPSTEIRRTNHILATRFPLGEPGSILCRRIFACGNRGGRCHWSAGYLEELAFPPPLHFGAAPYLPRFTLIGSQDLDVMSRPNIFAH</sequence>
<keyword evidence="3" id="KW-1185">Reference proteome</keyword>
<accession>A0ABQ9H302</accession>
<feature type="region of interest" description="Disordered" evidence="1">
    <location>
        <begin position="1"/>
        <end position="28"/>
    </location>
</feature>
<protein>
    <submittedName>
        <fullName evidence="2">Uncharacterized protein</fullName>
    </submittedName>
</protein>
<name>A0ABQ9H302_9NEOP</name>
<comment type="caution">
    <text evidence="2">The sequence shown here is derived from an EMBL/GenBank/DDBJ whole genome shotgun (WGS) entry which is preliminary data.</text>
</comment>
<dbReference type="Proteomes" id="UP001159363">
    <property type="component" value="Chromosome 6"/>
</dbReference>
<dbReference type="EMBL" id="JARBHB010000007">
    <property type="protein sequence ID" value="KAJ8878673.1"/>
    <property type="molecule type" value="Genomic_DNA"/>
</dbReference>
<feature type="compositionally biased region" description="Basic residues" evidence="1">
    <location>
        <begin position="13"/>
        <end position="27"/>
    </location>
</feature>
<proteinExistence type="predicted"/>
<organism evidence="2 3">
    <name type="scientific">Dryococelus australis</name>
    <dbReference type="NCBI Taxonomy" id="614101"/>
    <lineage>
        <taxon>Eukaryota</taxon>
        <taxon>Metazoa</taxon>
        <taxon>Ecdysozoa</taxon>
        <taxon>Arthropoda</taxon>
        <taxon>Hexapoda</taxon>
        <taxon>Insecta</taxon>
        <taxon>Pterygota</taxon>
        <taxon>Neoptera</taxon>
        <taxon>Polyneoptera</taxon>
        <taxon>Phasmatodea</taxon>
        <taxon>Verophasmatodea</taxon>
        <taxon>Anareolatae</taxon>
        <taxon>Phasmatidae</taxon>
        <taxon>Eurycanthinae</taxon>
        <taxon>Dryococelus</taxon>
    </lineage>
</organism>
<gene>
    <name evidence="2" type="ORF">PR048_019258</name>
</gene>
<evidence type="ECO:0000313" key="2">
    <source>
        <dbReference type="EMBL" id="KAJ8878673.1"/>
    </source>
</evidence>
<evidence type="ECO:0000313" key="3">
    <source>
        <dbReference type="Proteomes" id="UP001159363"/>
    </source>
</evidence>